<feature type="active site" description="Proton acceptor" evidence="4">
    <location>
        <position position="16"/>
    </location>
</feature>
<dbReference type="PANTHER" id="PTHR42812">
    <property type="entry name" value="BETA-XYLOSIDASE"/>
    <property type="match status" value="1"/>
</dbReference>
<evidence type="ECO:0000313" key="9">
    <source>
        <dbReference type="Proteomes" id="UP001172681"/>
    </source>
</evidence>
<reference evidence="8" key="1">
    <citation type="submission" date="2022-10" db="EMBL/GenBank/DDBJ databases">
        <title>Culturing micro-colonial fungi from biological soil crusts in the Mojave desert and describing Neophaeococcomyces mojavensis, and introducing the new genera and species Taxawa tesnikishii.</title>
        <authorList>
            <person name="Kurbessoian T."/>
            <person name="Stajich J.E."/>
        </authorList>
    </citation>
    <scope>NUCLEOTIDE SEQUENCE</scope>
    <source>
        <strain evidence="8">TK_35</strain>
    </source>
</reference>
<dbReference type="GO" id="GO:0004553">
    <property type="term" value="F:hydrolase activity, hydrolyzing O-glycosyl compounds"/>
    <property type="evidence" value="ECO:0007669"/>
    <property type="project" value="InterPro"/>
</dbReference>
<comment type="similarity">
    <text evidence="1 6">Belongs to the glycosyl hydrolase 43 family.</text>
</comment>
<proteinExistence type="inferred from homology"/>
<dbReference type="SUPFAM" id="SSF49899">
    <property type="entry name" value="Concanavalin A-like lectins/glucanases"/>
    <property type="match status" value="1"/>
</dbReference>
<gene>
    <name evidence="8" type="ORF">H2204_006671</name>
</gene>
<dbReference type="Gene3D" id="2.115.10.20">
    <property type="entry name" value="Glycosyl hydrolase domain, family 43"/>
    <property type="match status" value="1"/>
</dbReference>
<evidence type="ECO:0000256" key="4">
    <source>
        <dbReference type="PIRSR" id="PIRSR606710-1"/>
    </source>
</evidence>
<evidence type="ECO:0000313" key="8">
    <source>
        <dbReference type="EMBL" id="KAJ9633885.1"/>
    </source>
</evidence>
<protein>
    <recommendedName>
        <fullName evidence="7">Beta-xylosidase C-terminal Concanavalin A-like domain-containing protein</fullName>
    </recommendedName>
</protein>
<evidence type="ECO:0000256" key="2">
    <source>
        <dbReference type="ARBA" id="ARBA00022801"/>
    </source>
</evidence>
<evidence type="ECO:0000259" key="7">
    <source>
        <dbReference type="Pfam" id="PF17851"/>
    </source>
</evidence>
<dbReference type="InterPro" id="IPR013320">
    <property type="entry name" value="ConA-like_dom_sf"/>
</dbReference>
<dbReference type="AlphaFoldDB" id="A0AA38Y3C6"/>
<evidence type="ECO:0000256" key="1">
    <source>
        <dbReference type="ARBA" id="ARBA00009865"/>
    </source>
</evidence>
<keyword evidence="2 6" id="KW-0378">Hydrolase</keyword>
<dbReference type="InterPro" id="IPR051795">
    <property type="entry name" value="Glycosyl_Hydrlase_43"/>
</dbReference>
<keyword evidence="9" id="KW-1185">Reference proteome</keyword>
<dbReference type="Pfam" id="PF17851">
    <property type="entry name" value="GH43_C2"/>
    <property type="match status" value="1"/>
</dbReference>
<dbReference type="SUPFAM" id="SSF75005">
    <property type="entry name" value="Arabinanase/levansucrase/invertase"/>
    <property type="match status" value="1"/>
</dbReference>
<evidence type="ECO:0000256" key="6">
    <source>
        <dbReference type="RuleBase" id="RU361187"/>
    </source>
</evidence>
<feature type="active site" description="Proton donor" evidence="4">
    <location>
        <position position="199"/>
    </location>
</feature>
<keyword evidence="3 6" id="KW-0326">Glycosidase</keyword>
<organism evidence="8 9">
    <name type="scientific">Knufia peltigerae</name>
    <dbReference type="NCBI Taxonomy" id="1002370"/>
    <lineage>
        <taxon>Eukaryota</taxon>
        <taxon>Fungi</taxon>
        <taxon>Dikarya</taxon>
        <taxon>Ascomycota</taxon>
        <taxon>Pezizomycotina</taxon>
        <taxon>Eurotiomycetes</taxon>
        <taxon>Chaetothyriomycetidae</taxon>
        <taxon>Chaetothyriales</taxon>
        <taxon>Trichomeriaceae</taxon>
        <taxon>Knufia</taxon>
    </lineage>
</organism>
<dbReference type="Gene3D" id="2.60.120.200">
    <property type="match status" value="1"/>
</dbReference>
<dbReference type="CDD" id="cd18617">
    <property type="entry name" value="GH43_XynB-like"/>
    <property type="match status" value="1"/>
</dbReference>
<evidence type="ECO:0000256" key="3">
    <source>
        <dbReference type="ARBA" id="ARBA00023295"/>
    </source>
</evidence>
<dbReference type="InterPro" id="IPR023296">
    <property type="entry name" value="Glyco_hydro_beta-prop_sf"/>
</dbReference>
<evidence type="ECO:0000256" key="5">
    <source>
        <dbReference type="PIRSR" id="PIRSR606710-2"/>
    </source>
</evidence>
<sequence length="513" mass="57317">MADRGINPIVPGMAPDPSICFVKDTFYLVNSTFQFFPGLPIYASKNLVDWTLIGNAINRKTQLDLTHTGTRYCPQKIGEDLLAAGGLHAPTIRYHSGTFYIVCTNVTHPEGQNPEMSFENFIITTKDIWADQWSDPVYFELYGFDPSLFFDDDGKAYMIGTQEPGPSLNIIQYQVDANTGKKLSEKKVIFTGISAYFPEGPHMYKKDGWYYLLIAEGGTHENHSVNIARSHSIWGPFESCEHNPILTARGTDEYIQHVGHADLVQDARGEWWAVCLGVRKRDHRRYVLGRETFLTKCTWPQDGWPSLGIVGLALPQGTEVPKARTQLPSARSKEAEFLMIRDFDPNGVHVSEDRIILTPKPGDFSDVVGQIAFAGKRQRSLNGSASLTLLTGAEQSGLKAGLGYYKDEFRHARFYYDFAMSTIGMEVVNSMTSPRTHLVQQVERTASIDLRLQYTETLYTFAFRVHGATGWTTLGSFDAADVTAYDFIGPVIGPFAQGAGVRRPVEFINFEVA</sequence>
<name>A0AA38Y3C6_9EURO</name>
<dbReference type="Proteomes" id="UP001172681">
    <property type="component" value="Unassembled WGS sequence"/>
</dbReference>
<feature type="site" description="Important for catalytic activity, responsible for pKa modulation of the active site Glu and correct orientation of both the proton donor and substrate" evidence="5">
    <location>
        <position position="145"/>
    </location>
</feature>
<dbReference type="PANTHER" id="PTHR42812:SF12">
    <property type="entry name" value="BETA-XYLOSIDASE-RELATED"/>
    <property type="match status" value="1"/>
</dbReference>
<dbReference type="EMBL" id="JAPDRN010000042">
    <property type="protein sequence ID" value="KAJ9633885.1"/>
    <property type="molecule type" value="Genomic_DNA"/>
</dbReference>
<dbReference type="GO" id="GO:0005975">
    <property type="term" value="P:carbohydrate metabolic process"/>
    <property type="evidence" value="ECO:0007669"/>
    <property type="project" value="InterPro"/>
</dbReference>
<dbReference type="InterPro" id="IPR041542">
    <property type="entry name" value="GH43_C2"/>
</dbReference>
<dbReference type="Pfam" id="PF04616">
    <property type="entry name" value="Glyco_hydro_43"/>
    <property type="match status" value="1"/>
</dbReference>
<accession>A0AA38Y3C6</accession>
<feature type="domain" description="Beta-xylosidase C-terminal Concanavalin A-like" evidence="7">
    <location>
        <begin position="369"/>
        <end position="512"/>
    </location>
</feature>
<comment type="caution">
    <text evidence="8">The sequence shown here is derived from an EMBL/GenBank/DDBJ whole genome shotgun (WGS) entry which is preliminary data.</text>
</comment>
<dbReference type="InterPro" id="IPR006710">
    <property type="entry name" value="Glyco_hydro_43"/>
</dbReference>